<accession>A0ABT5FJ76</accession>
<feature type="domain" description="DNA binding HTH" evidence="1">
    <location>
        <begin position="30"/>
        <end position="70"/>
    </location>
</feature>
<dbReference type="PRINTS" id="PR01590">
    <property type="entry name" value="HTHFIS"/>
</dbReference>
<proteinExistence type="predicted"/>
<evidence type="ECO:0000313" key="3">
    <source>
        <dbReference type="Proteomes" id="UP001528411"/>
    </source>
</evidence>
<dbReference type="Pfam" id="PF02954">
    <property type="entry name" value="HTH_8"/>
    <property type="match status" value="1"/>
</dbReference>
<name>A0ABT5FJ76_9GAMM</name>
<dbReference type="Gene3D" id="1.10.10.60">
    <property type="entry name" value="Homeodomain-like"/>
    <property type="match status" value="1"/>
</dbReference>
<keyword evidence="3" id="KW-1185">Reference proteome</keyword>
<dbReference type="InterPro" id="IPR009057">
    <property type="entry name" value="Homeodomain-like_sf"/>
</dbReference>
<evidence type="ECO:0000313" key="2">
    <source>
        <dbReference type="EMBL" id="MDC2891247.1"/>
    </source>
</evidence>
<dbReference type="RefSeq" id="WP_272182698.1">
    <property type="nucleotide sequence ID" value="NZ_JAQOMS010000002.1"/>
</dbReference>
<sequence length="72" mass="8090">MSGAERGPDFDAVSAKNVEDEIANGNNLNLEQIEKRTITQALRTYRYNISHTAKALGLTRAALYRRMEKHGL</sequence>
<dbReference type="SUPFAM" id="SSF46689">
    <property type="entry name" value="Homeodomain-like"/>
    <property type="match status" value="1"/>
</dbReference>
<organism evidence="2 3">
    <name type="scientific">Psychrosphaera algicola</name>
    <dbReference type="NCBI Taxonomy" id="3023714"/>
    <lineage>
        <taxon>Bacteria</taxon>
        <taxon>Pseudomonadati</taxon>
        <taxon>Pseudomonadota</taxon>
        <taxon>Gammaproteobacteria</taxon>
        <taxon>Alteromonadales</taxon>
        <taxon>Pseudoalteromonadaceae</taxon>
        <taxon>Psychrosphaera</taxon>
    </lineage>
</organism>
<dbReference type="Proteomes" id="UP001528411">
    <property type="component" value="Unassembled WGS sequence"/>
</dbReference>
<dbReference type="InterPro" id="IPR002197">
    <property type="entry name" value="HTH_Fis"/>
</dbReference>
<evidence type="ECO:0000259" key="1">
    <source>
        <dbReference type="Pfam" id="PF02954"/>
    </source>
</evidence>
<reference evidence="2 3" key="1">
    <citation type="submission" date="2023-01" db="EMBL/GenBank/DDBJ databases">
        <title>Psychrosphaera sp. nov., isolated from marine algae.</title>
        <authorList>
            <person name="Bayburt H."/>
            <person name="Choi B.J."/>
            <person name="Kim J.M."/>
            <person name="Choi D.G."/>
            <person name="Jeon C.O."/>
        </authorList>
    </citation>
    <scope>NUCLEOTIDE SEQUENCE [LARGE SCALE GENOMIC DNA]</scope>
    <source>
        <strain evidence="2 3">G1-22</strain>
    </source>
</reference>
<comment type="caution">
    <text evidence="2">The sequence shown here is derived from an EMBL/GenBank/DDBJ whole genome shotgun (WGS) entry which is preliminary data.</text>
</comment>
<gene>
    <name evidence="2" type="ORF">PN838_23990</name>
</gene>
<protein>
    <submittedName>
        <fullName evidence="2">Helix-turn-helix domain-containing protein</fullName>
    </submittedName>
</protein>
<dbReference type="EMBL" id="JAQOMS010000002">
    <property type="protein sequence ID" value="MDC2891247.1"/>
    <property type="molecule type" value="Genomic_DNA"/>
</dbReference>